<protein>
    <recommendedName>
        <fullName evidence="4">Inner membrane protein</fullName>
    </recommendedName>
</protein>
<dbReference type="EMBL" id="FOAN01000008">
    <property type="protein sequence ID" value="SEM16203.1"/>
    <property type="molecule type" value="Genomic_DNA"/>
</dbReference>
<evidence type="ECO:0000313" key="2">
    <source>
        <dbReference type="EMBL" id="SEM16203.1"/>
    </source>
</evidence>
<evidence type="ECO:0000256" key="1">
    <source>
        <dbReference type="SAM" id="Phobius"/>
    </source>
</evidence>
<evidence type="ECO:0000313" key="3">
    <source>
        <dbReference type="Proteomes" id="UP000199664"/>
    </source>
</evidence>
<feature type="transmembrane region" description="Helical" evidence="1">
    <location>
        <begin position="6"/>
        <end position="24"/>
    </location>
</feature>
<organism evidence="2 3">
    <name type="scientific">Bosea lupini</name>
    <dbReference type="NCBI Taxonomy" id="1036779"/>
    <lineage>
        <taxon>Bacteria</taxon>
        <taxon>Pseudomonadati</taxon>
        <taxon>Pseudomonadota</taxon>
        <taxon>Alphaproteobacteria</taxon>
        <taxon>Hyphomicrobiales</taxon>
        <taxon>Boseaceae</taxon>
        <taxon>Bosea</taxon>
    </lineage>
</organism>
<evidence type="ECO:0008006" key="4">
    <source>
        <dbReference type="Google" id="ProtNLM"/>
    </source>
</evidence>
<keyword evidence="1" id="KW-0812">Transmembrane</keyword>
<name>A0A1H7W3T4_9HYPH</name>
<dbReference type="Proteomes" id="UP000199664">
    <property type="component" value="Unassembled WGS sequence"/>
</dbReference>
<sequence length="99" mass="10838">MTPAAAVTDFIGFLAAGMTITAFCCTRMLCLRSAAILANVLFIAYGALLGLMPVLGLHCALLPLNLVRFAQCWRDTQADLRRDTQQTIAPRRSHPQHHS</sequence>
<proteinExistence type="predicted"/>
<keyword evidence="1" id="KW-1133">Transmembrane helix</keyword>
<feature type="transmembrane region" description="Helical" evidence="1">
    <location>
        <begin position="36"/>
        <end position="57"/>
    </location>
</feature>
<accession>A0A1H7W3T4</accession>
<dbReference type="STRING" id="1036779.SAMN04515666_1083"/>
<keyword evidence="3" id="KW-1185">Reference proteome</keyword>
<reference evidence="3" key="1">
    <citation type="submission" date="2016-10" db="EMBL/GenBank/DDBJ databases">
        <authorList>
            <person name="Varghese N."/>
            <person name="Submissions S."/>
        </authorList>
    </citation>
    <scope>NUCLEOTIDE SEQUENCE [LARGE SCALE GENOMIC DNA]</scope>
    <source>
        <strain evidence="3">LMG 26383,CCUG 61248,R- 45681</strain>
    </source>
</reference>
<dbReference type="AlphaFoldDB" id="A0A1H7W3T4"/>
<gene>
    <name evidence="2" type="ORF">SAMN04515666_1083</name>
</gene>
<dbReference type="RefSeq" id="WP_208862344.1">
    <property type="nucleotide sequence ID" value="NZ_FOAN01000008.1"/>
</dbReference>
<keyword evidence="1" id="KW-0472">Membrane</keyword>